<dbReference type="InterPro" id="IPR036645">
    <property type="entry name" value="Elafin-like_sf"/>
</dbReference>
<dbReference type="EMBL" id="KL363211">
    <property type="protein sequence ID" value="KFD54059.1"/>
    <property type="molecule type" value="Genomic_DNA"/>
</dbReference>
<dbReference type="SUPFAM" id="SSF57256">
    <property type="entry name" value="Elafin-like"/>
    <property type="match status" value="2"/>
</dbReference>
<accession>A0A085NCR5</accession>
<feature type="domain" description="WAP" evidence="1">
    <location>
        <begin position="99"/>
        <end position="148"/>
    </location>
</feature>
<sequence length="213" mass="24187">MLEKINYQKCLVSSMLQRTTDKYGLCPLFEIPLLTMKKCKTDIECSGHAKCCETLRGNYCMPTDSQRIVCPGGKMSVGICGNNLQCPSSYHCLNEICCPFEKAGDCPLMIIPENFALENFDSCENDYECIGIRKCCPTLLGLRCLLPEAKAVASTLRYSKSTRRFSYQPFYRKRTVIHEKELIDDSNFAHTRGKEAYFESGYYYDVDNEDGNG</sequence>
<dbReference type="Proteomes" id="UP000030764">
    <property type="component" value="Unassembled WGS sequence"/>
</dbReference>
<dbReference type="Pfam" id="PF00095">
    <property type="entry name" value="WAP"/>
    <property type="match status" value="2"/>
</dbReference>
<reference evidence="3 4" key="1">
    <citation type="journal article" date="2014" name="Nat. Genet.">
        <title>Genome and transcriptome of the porcine whipworm Trichuris suis.</title>
        <authorList>
            <person name="Jex A.R."/>
            <person name="Nejsum P."/>
            <person name="Schwarz E.M."/>
            <person name="Hu L."/>
            <person name="Young N.D."/>
            <person name="Hall R.S."/>
            <person name="Korhonen P.K."/>
            <person name="Liao S."/>
            <person name="Thamsborg S."/>
            <person name="Xia J."/>
            <person name="Xu P."/>
            <person name="Wang S."/>
            <person name="Scheerlinck J.P."/>
            <person name="Hofmann A."/>
            <person name="Sternberg P.W."/>
            <person name="Wang J."/>
            <person name="Gasser R.B."/>
        </authorList>
    </citation>
    <scope>NUCLEOTIDE SEQUENCE [LARGE SCALE GENOMIC DNA]</scope>
    <source>
        <strain evidence="3">DCEP-RM93F</strain>
        <strain evidence="2">DCEP-RM93M</strain>
    </source>
</reference>
<dbReference type="AlphaFoldDB" id="A0A085NCR5"/>
<dbReference type="PROSITE" id="PS51390">
    <property type="entry name" value="WAP"/>
    <property type="match status" value="1"/>
</dbReference>
<proteinExistence type="predicted"/>
<dbReference type="Gene3D" id="4.10.75.10">
    <property type="entry name" value="Elafin-like"/>
    <property type="match status" value="2"/>
</dbReference>
<dbReference type="SMART" id="SM00289">
    <property type="entry name" value="WR1"/>
    <property type="match status" value="2"/>
</dbReference>
<name>A0A085NCR5_9BILA</name>
<evidence type="ECO:0000259" key="1">
    <source>
        <dbReference type="PROSITE" id="PS51390"/>
    </source>
</evidence>
<dbReference type="EMBL" id="KL367516">
    <property type="protein sequence ID" value="KFD67261.1"/>
    <property type="molecule type" value="Genomic_DNA"/>
</dbReference>
<dbReference type="GO" id="GO:0030414">
    <property type="term" value="F:peptidase inhibitor activity"/>
    <property type="evidence" value="ECO:0007669"/>
    <property type="project" value="InterPro"/>
</dbReference>
<dbReference type="Proteomes" id="UP000030758">
    <property type="component" value="Unassembled WGS sequence"/>
</dbReference>
<dbReference type="InterPro" id="IPR008197">
    <property type="entry name" value="WAP_dom"/>
</dbReference>
<protein>
    <recommendedName>
        <fullName evidence="1">WAP domain-containing protein</fullName>
    </recommendedName>
</protein>
<evidence type="ECO:0000313" key="4">
    <source>
        <dbReference type="Proteomes" id="UP000030764"/>
    </source>
</evidence>
<evidence type="ECO:0000313" key="2">
    <source>
        <dbReference type="EMBL" id="KFD54059.1"/>
    </source>
</evidence>
<organism evidence="3">
    <name type="scientific">Trichuris suis</name>
    <name type="common">pig whipworm</name>
    <dbReference type="NCBI Taxonomy" id="68888"/>
    <lineage>
        <taxon>Eukaryota</taxon>
        <taxon>Metazoa</taxon>
        <taxon>Ecdysozoa</taxon>
        <taxon>Nematoda</taxon>
        <taxon>Enoplea</taxon>
        <taxon>Dorylaimia</taxon>
        <taxon>Trichinellida</taxon>
        <taxon>Trichuridae</taxon>
        <taxon>Trichuris</taxon>
    </lineage>
</organism>
<dbReference type="InterPro" id="IPR006150">
    <property type="entry name" value="Cys_repeat_1"/>
</dbReference>
<dbReference type="SMART" id="SM00217">
    <property type="entry name" value="WAP"/>
    <property type="match status" value="2"/>
</dbReference>
<keyword evidence="4" id="KW-1185">Reference proteome</keyword>
<dbReference type="GO" id="GO:0005576">
    <property type="term" value="C:extracellular region"/>
    <property type="evidence" value="ECO:0007669"/>
    <property type="project" value="InterPro"/>
</dbReference>
<gene>
    <name evidence="2" type="ORF">M513_05078</name>
    <name evidence="3" type="ORF">M514_05078</name>
</gene>
<evidence type="ECO:0000313" key="3">
    <source>
        <dbReference type="EMBL" id="KFD67261.1"/>
    </source>
</evidence>